<keyword evidence="4 8" id="KW-0312">Gluconeogenesis</keyword>
<dbReference type="GO" id="GO:0051156">
    <property type="term" value="P:glucose 6-phosphate metabolic process"/>
    <property type="evidence" value="ECO:0007669"/>
    <property type="project" value="TreeGrafter"/>
</dbReference>
<dbReference type="SUPFAM" id="SSF53697">
    <property type="entry name" value="SIS domain"/>
    <property type="match status" value="1"/>
</dbReference>
<feature type="region of interest" description="Disordered" evidence="9">
    <location>
        <begin position="581"/>
        <end position="612"/>
    </location>
</feature>
<evidence type="ECO:0000256" key="9">
    <source>
        <dbReference type="SAM" id="MobiDB-lite"/>
    </source>
</evidence>
<dbReference type="PANTHER" id="PTHR11469:SF1">
    <property type="entry name" value="GLUCOSE-6-PHOSPHATE ISOMERASE"/>
    <property type="match status" value="1"/>
</dbReference>
<evidence type="ECO:0000256" key="6">
    <source>
        <dbReference type="ARBA" id="ARBA00023235"/>
    </source>
</evidence>
<dbReference type="AlphaFoldDB" id="A0A058ZCL6"/>
<evidence type="ECO:0000313" key="11">
    <source>
        <dbReference type="Proteomes" id="UP000030693"/>
    </source>
</evidence>
<dbReference type="InterPro" id="IPR001672">
    <property type="entry name" value="G6P_Isomerase"/>
</dbReference>
<dbReference type="Gene3D" id="1.10.1390.10">
    <property type="match status" value="1"/>
</dbReference>
<dbReference type="CDD" id="cd05016">
    <property type="entry name" value="SIS_PGI_2"/>
    <property type="match status" value="1"/>
</dbReference>
<evidence type="ECO:0000256" key="8">
    <source>
        <dbReference type="RuleBase" id="RU000612"/>
    </source>
</evidence>
<evidence type="ECO:0000256" key="3">
    <source>
        <dbReference type="ARBA" id="ARBA00011952"/>
    </source>
</evidence>
<sequence>MTQQTPLTELPEWKALVESAAQLKKAPMNLTSVMTPERVREFSLSLDTPEGPFLVDFSKNLVDAEVWQQLGRLAEATKVATTVRRTLGGEAVNRTEGRAALHTALRCRDPAAVVSAAGAGGADDVMPGIRRVLAQMRDFTERVRSGAWRGHSDQTMTDVVNIGIGGSDLGPAMACQALAHYGHSGGLRMHFISNVDPTHLAEVLRLVNPATTLFIIASKTFTTQETLANARAAKAWFLEHSGAGEAAVAKHFVALSTNQRGCQEFGIDPANMFEFWDWVGGRFSMWGAVGLSIALFVGMDHFEQMLDGANFMDRHFLETIDQPSKCVPLVLALLGVWYNNFLDAQTHAILPYDQYLARLPAYLQQCDMESNGKSTNLDGQKVDYSTGSIIWGEPGTNGQHAFFQLIHQGTKLIPCDFLAPAQGINPPFEQHELLLSNFLAQTAALMMGKSEAQVRADMKNLPEAERDALTPHRIFAGSKPSTSIVYPKLTPFQFGSLVAMYEHKVLAQAAIWNINPFDQWGVELGKKMANDLLPCVQDAVRVAAATAAGDICPEASKILQQYDASTAGILRHIRAVHSGASATSSAGAGKKRPASAVVDSDEPQAKRTVSHS</sequence>
<evidence type="ECO:0000256" key="2">
    <source>
        <dbReference type="ARBA" id="ARBA00006604"/>
    </source>
</evidence>
<dbReference type="PROSITE" id="PS00174">
    <property type="entry name" value="P_GLUCOSE_ISOMERASE_2"/>
    <property type="match status" value="1"/>
</dbReference>
<dbReference type="InterPro" id="IPR035482">
    <property type="entry name" value="SIS_PGI_2"/>
</dbReference>
<dbReference type="RefSeq" id="XP_009493702.1">
    <property type="nucleotide sequence ID" value="XM_009495427.1"/>
</dbReference>
<dbReference type="PANTHER" id="PTHR11469">
    <property type="entry name" value="GLUCOSE-6-PHOSPHATE ISOMERASE"/>
    <property type="match status" value="1"/>
</dbReference>
<reference evidence="10" key="1">
    <citation type="submission" date="2013-04" db="EMBL/GenBank/DDBJ databases">
        <title>The Genome Sequence of Fonticula alba ATCC 38817.</title>
        <authorList>
            <consortium name="The Broad Institute Genomics Platform"/>
            <person name="Russ C."/>
            <person name="Cuomo C."/>
            <person name="Burger G."/>
            <person name="Gray M.W."/>
            <person name="Holland P.W.H."/>
            <person name="King N."/>
            <person name="Lang F.B.F."/>
            <person name="Roger A.J."/>
            <person name="Ruiz-Trillo I."/>
            <person name="Brown M."/>
            <person name="Walker B."/>
            <person name="Young S."/>
            <person name="Zeng Q."/>
            <person name="Gargeya S."/>
            <person name="Fitzgerald M."/>
            <person name="Haas B."/>
            <person name="Abouelleil A."/>
            <person name="Allen A.W."/>
            <person name="Alvarado L."/>
            <person name="Arachchi H.M."/>
            <person name="Berlin A.M."/>
            <person name="Chapman S.B."/>
            <person name="Gainer-Dewar J."/>
            <person name="Goldberg J."/>
            <person name="Griggs A."/>
            <person name="Gujja S."/>
            <person name="Hansen M."/>
            <person name="Howarth C."/>
            <person name="Imamovic A."/>
            <person name="Ireland A."/>
            <person name="Larimer J."/>
            <person name="McCowan C."/>
            <person name="Murphy C."/>
            <person name="Pearson M."/>
            <person name="Poon T.W."/>
            <person name="Priest M."/>
            <person name="Roberts A."/>
            <person name="Saif S."/>
            <person name="Shea T."/>
            <person name="Sisk P."/>
            <person name="Sykes S."/>
            <person name="Wortman J."/>
            <person name="Nusbaum C."/>
            <person name="Birren B."/>
        </authorList>
    </citation>
    <scope>NUCLEOTIDE SEQUENCE [LARGE SCALE GENOMIC DNA]</scope>
    <source>
        <strain evidence="10">ATCC 38817</strain>
    </source>
</reference>
<dbReference type="InterPro" id="IPR035476">
    <property type="entry name" value="SIS_PGI_1"/>
</dbReference>
<dbReference type="GeneID" id="20526255"/>
<dbReference type="InterPro" id="IPR023096">
    <property type="entry name" value="G6P_Isomerase_C"/>
</dbReference>
<dbReference type="NCBIfam" id="NF001211">
    <property type="entry name" value="PRK00179.1"/>
    <property type="match status" value="1"/>
</dbReference>
<dbReference type="GO" id="GO:0006096">
    <property type="term" value="P:glycolytic process"/>
    <property type="evidence" value="ECO:0007669"/>
    <property type="project" value="UniProtKB-UniPathway"/>
</dbReference>
<evidence type="ECO:0000256" key="4">
    <source>
        <dbReference type="ARBA" id="ARBA00022432"/>
    </source>
</evidence>
<evidence type="ECO:0000313" key="10">
    <source>
        <dbReference type="EMBL" id="KCV72124.1"/>
    </source>
</evidence>
<evidence type="ECO:0000256" key="7">
    <source>
        <dbReference type="ARBA" id="ARBA00029321"/>
    </source>
</evidence>
<dbReference type="GO" id="GO:0006094">
    <property type="term" value="P:gluconeogenesis"/>
    <property type="evidence" value="ECO:0007669"/>
    <property type="project" value="UniProtKB-KW"/>
</dbReference>
<comment type="catalytic activity">
    <reaction evidence="7 8">
        <text>alpha-D-glucose 6-phosphate = beta-D-fructose 6-phosphate</text>
        <dbReference type="Rhea" id="RHEA:11816"/>
        <dbReference type="ChEBI" id="CHEBI:57634"/>
        <dbReference type="ChEBI" id="CHEBI:58225"/>
        <dbReference type="EC" id="5.3.1.9"/>
    </reaction>
</comment>
<dbReference type="PROSITE" id="PS00765">
    <property type="entry name" value="P_GLUCOSE_ISOMERASE_1"/>
    <property type="match status" value="1"/>
</dbReference>
<evidence type="ECO:0000256" key="1">
    <source>
        <dbReference type="ARBA" id="ARBA00004926"/>
    </source>
</evidence>
<dbReference type="eggNOG" id="KOG2446">
    <property type="taxonomic scope" value="Eukaryota"/>
</dbReference>
<name>A0A058ZCL6_FONAL</name>
<protein>
    <recommendedName>
        <fullName evidence="3 8">Glucose-6-phosphate isomerase</fullName>
        <ecNumber evidence="3 8">5.3.1.9</ecNumber>
    </recommendedName>
</protein>
<dbReference type="Proteomes" id="UP000030693">
    <property type="component" value="Unassembled WGS sequence"/>
</dbReference>
<dbReference type="GO" id="GO:0004347">
    <property type="term" value="F:glucose-6-phosphate isomerase activity"/>
    <property type="evidence" value="ECO:0007669"/>
    <property type="project" value="UniProtKB-EC"/>
</dbReference>
<dbReference type="GO" id="GO:0097367">
    <property type="term" value="F:carbohydrate derivative binding"/>
    <property type="evidence" value="ECO:0007669"/>
    <property type="project" value="InterPro"/>
</dbReference>
<organism evidence="10">
    <name type="scientific">Fonticula alba</name>
    <name type="common">Slime mold</name>
    <dbReference type="NCBI Taxonomy" id="691883"/>
    <lineage>
        <taxon>Eukaryota</taxon>
        <taxon>Rotosphaerida</taxon>
        <taxon>Fonticulaceae</taxon>
        <taxon>Fonticula</taxon>
    </lineage>
</organism>
<dbReference type="CDD" id="cd05015">
    <property type="entry name" value="SIS_PGI_1"/>
    <property type="match status" value="1"/>
</dbReference>
<dbReference type="InterPro" id="IPR018189">
    <property type="entry name" value="Phosphoglucose_isomerase_CS"/>
</dbReference>
<dbReference type="PRINTS" id="PR00662">
    <property type="entry name" value="G6PISOMERASE"/>
</dbReference>
<dbReference type="UniPathway" id="UPA00109">
    <property type="reaction ID" value="UER00181"/>
</dbReference>
<comment type="pathway">
    <text evidence="1 8">Carbohydrate degradation; glycolysis; D-glyceraldehyde 3-phosphate and glycerone phosphate from D-glucose: step 2/4.</text>
</comment>
<keyword evidence="6 8" id="KW-0413">Isomerase</keyword>
<dbReference type="Gene3D" id="3.40.50.10490">
    <property type="entry name" value="Glucose-6-phosphate isomerase like protein, domain 1"/>
    <property type="match status" value="2"/>
</dbReference>
<dbReference type="OMA" id="MHDVERC"/>
<dbReference type="InterPro" id="IPR046348">
    <property type="entry name" value="SIS_dom_sf"/>
</dbReference>
<evidence type="ECO:0000256" key="5">
    <source>
        <dbReference type="ARBA" id="ARBA00023152"/>
    </source>
</evidence>
<dbReference type="STRING" id="691883.A0A058ZCL6"/>
<dbReference type="OrthoDB" id="5831190at2759"/>
<keyword evidence="5 8" id="KW-0324">Glycolysis</keyword>
<gene>
    <name evidence="10" type="ORF">H696_01530</name>
</gene>
<dbReference type="Pfam" id="PF00342">
    <property type="entry name" value="PGI"/>
    <property type="match status" value="1"/>
</dbReference>
<accession>A0A058ZCL6</accession>
<keyword evidence="11" id="KW-1185">Reference proteome</keyword>
<dbReference type="PROSITE" id="PS51463">
    <property type="entry name" value="P_GLUCOSE_ISOMERASE_3"/>
    <property type="match status" value="1"/>
</dbReference>
<dbReference type="EMBL" id="KB932202">
    <property type="protein sequence ID" value="KCV72124.1"/>
    <property type="molecule type" value="Genomic_DNA"/>
</dbReference>
<dbReference type="HAMAP" id="MF_00473">
    <property type="entry name" value="G6P_isomerase"/>
    <property type="match status" value="1"/>
</dbReference>
<proteinExistence type="inferred from homology"/>
<dbReference type="GO" id="GO:0005829">
    <property type="term" value="C:cytosol"/>
    <property type="evidence" value="ECO:0007669"/>
    <property type="project" value="TreeGrafter"/>
</dbReference>
<dbReference type="EC" id="5.3.1.9" evidence="3 8"/>
<comment type="similarity">
    <text evidence="2 8">Belongs to the GPI family.</text>
</comment>
<dbReference type="GO" id="GO:0048029">
    <property type="term" value="F:monosaccharide binding"/>
    <property type="evidence" value="ECO:0007669"/>
    <property type="project" value="TreeGrafter"/>
</dbReference>